<name>A0AC34RIB9_9BILA</name>
<accession>A0AC34RIB9</accession>
<sequence>MSESETVAVHTNKKRKRPWRQSIRRKAKLSRIEELKSKSETCGESKKELENILEKSNAKRQNKTGKIKKEKDPDDKRKDLEEKLASSKFRYLNEQLYTMSSKDASNIFAEDRDAYTIYHKGYRQQAMKWPVNPVDKIIEKLKKFPEGTVVADLGCGDAKIANVLGEHLEVNSFDFVANNANVIACDMAHLPLEAESVDVVVFCLSLMGTNLSDFLREANRILKEGGRVFIAEVWSRFSNLKKFLEALQKLGFSVIEEKLINDYFEMITLEKTGKVQIKKPLGLTLEPCFYKKR</sequence>
<dbReference type="Proteomes" id="UP000887576">
    <property type="component" value="Unplaced"/>
</dbReference>
<evidence type="ECO:0000313" key="1">
    <source>
        <dbReference type="Proteomes" id="UP000887576"/>
    </source>
</evidence>
<protein>
    <submittedName>
        <fullName evidence="2">Ribosomal RNA-processing protein 8</fullName>
    </submittedName>
</protein>
<organism evidence="1 2">
    <name type="scientific">Panagrolaimus sp. JU765</name>
    <dbReference type="NCBI Taxonomy" id="591449"/>
    <lineage>
        <taxon>Eukaryota</taxon>
        <taxon>Metazoa</taxon>
        <taxon>Ecdysozoa</taxon>
        <taxon>Nematoda</taxon>
        <taxon>Chromadorea</taxon>
        <taxon>Rhabditida</taxon>
        <taxon>Tylenchina</taxon>
        <taxon>Panagrolaimomorpha</taxon>
        <taxon>Panagrolaimoidea</taxon>
        <taxon>Panagrolaimidae</taxon>
        <taxon>Panagrolaimus</taxon>
    </lineage>
</organism>
<proteinExistence type="predicted"/>
<reference evidence="2" key="1">
    <citation type="submission" date="2022-11" db="UniProtKB">
        <authorList>
            <consortium name="WormBaseParasite"/>
        </authorList>
    </citation>
    <scope>IDENTIFICATION</scope>
</reference>
<evidence type="ECO:0000313" key="2">
    <source>
        <dbReference type="WBParaSite" id="JU765_v2.g7218.t1"/>
    </source>
</evidence>
<dbReference type="WBParaSite" id="JU765_v2.g7218.t1">
    <property type="protein sequence ID" value="JU765_v2.g7218.t1"/>
    <property type="gene ID" value="JU765_v2.g7218"/>
</dbReference>